<feature type="domain" description="GGDEF" evidence="3">
    <location>
        <begin position="485"/>
        <end position="603"/>
    </location>
</feature>
<keyword evidence="1" id="KW-1133">Transmembrane helix</keyword>
<keyword evidence="1" id="KW-0812">Transmembrane</keyword>
<name>A0A917JRF9_9GAMM</name>
<dbReference type="InterPro" id="IPR011990">
    <property type="entry name" value="TPR-like_helical_dom_sf"/>
</dbReference>
<evidence type="ECO:0000259" key="3">
    <source>
        <dbReference type="PROSITE" id="PS50887"/>
    </source>
</evidence>
<dbReference type="EMBL" id="BMPZ01000004">
    <property type="protein sequence ID" value="GGI83053.1"/>
    <property type="molecule type" value="Genomic_DNA"/>
</dbReference>
<evidence type="ECO:0000256" key="2">
    <source>
        <dbReference type="SAM" id="SignalP"/>
    </source>
</evidence>
<gene>
    <name evidence="4" type="ORF">GCM10009332_20420</name>
</gene>
<evidence type="ECO:0000313" key="5">
    <source>
        <dbReference type="Proteomes" id="UP000613743"/>
    </source>
</evidence>
<proteinExistence type="predicted"/>
<keyword evidence="2" id="KW-0732">Signal</keyword>
<dbReference type="SUPFAM" id="SSF55073">
    <property type="entry name" value="Nucleotide cyclase"/>
    <property type="match status" value="1"/>
</dbReference>
<accession>A0A917JRF9</accession>
<reference evidence="4" key="2">
    <citation type="submission" date="2020-09" db="EMBL/GenBank/DDBJ databases">
        <authorList>
            <person name="Sun Q."/>
            <person name="Ohkuma M."/>
        </authorList>
    </citation>
    <scope>NUCLEOTIDE SEQUENCE</scope>
    <source>
        <strain evidence="4">JCM 30804</strain>
    </source>
</reference>
<organism evidence="4 5">
    <name type="scientific">Shewanella gelidii</name>
    <dbReference type="NCBI Taxonomy" id="1642821"/>
    <lineage>
        <taxon>Bacteria</taxon>
        <taxon>Pseudomonadati</taxon>
        <taxon>Pseudomonadota</taxon>
        <taxon>Gammaproteobacteria</taxon>
        <taxon>Alteromonadales</taxon>
        <taxon>Shewanellaceae</taxon>
        <taxon>Shewanella</taxon>
    </lineage>
</organism>
<comment type="caution">
    <text evidence="4">The sequence shown here is derived from an EMBL/GenBank/DDBJ whole genome shotgun (WGS) entry which is preliminary data.</text>
</comment>
<dbReference type="InterPro" id="IPR029787">
    <property type="entry name" value="Nucleotide_cyclase"/>
</dbReference>
<dbReference type="PROSITE" id="PS50887">
    <property type="entry name" value="GGDEF"/>
    <property type="match status" value="1"/>
</dbReference>
<feature type="chain" id="PRO_5036857558" description="GGDEF domain-containing protein" evidence="2">
    <location>
        <begin position="21"/>
        <end position="603"/>
    </location>
</feature>
<dbReference type="SMART" id="SM00028">
    <property type="entry name" value="TPR"/>
    <property type="match status" value="4"/>
</dbReference>
<feature type="transmembrane region" description="Helical" evidence="1">
    <location>
        <begin position="429"/>
        <end position="448"/>
    </location>
</feature>
<dbReference type="Pfam" id="PF13424">
    <property type="entry name" value="TPR_12"/>
    <property type="match status" value="1"/>
</dbReference>
<keyword evidence="5" id="KW-1185">Reference proteome</keyword>
<dbReference type="RefSeq" id="WP_188920501.1">
    <property type="nucleotide sequence ID" value="NZ_BMPZ01000004.1"/>
</dbReference>
<reference evidence="4" key="1">
    <citation type="journal article" date="2014" name="Int. J. Syst. Evol. Microbiol.">
        <title>Complete genome sequence of Corynebacterium casei LMG S-19264T (=DSM 44701T), isolated from a smear-ripened cheese.</title>
        <authorList>
            <consortium name="US DOE Joint Genome Institute (JGI-PGF)"/>
            <person name="Walter F."/>
            <person name="Albersmeier A."/>
            <person name="Kalinowski J."/>
            <person name="Ruckert C."/>
        </authorList>
    </citation>
    <scope>NUCLEOTIDE SEQUENCE</scope>
    <source>
        <strain evidence="4">JCM 30804</strain>
    </source>
</reference>
<dbReference type="Proteomes" id="UP000613743">
    <property type="component" value="Unassembled WGS sequence"/>
</dbReference>
<evidence type="ECO:0000256" key="1">
    <source>
        <dbReference type="SAM" id="Phobius"/>
    </source>
</evidence>
<dbReference type="InterPro" id="IPR043128">
    <property type="entry name" value="Rev_trsase/Diguanyl_cyclase"/>
</dbReference>
<evidence type="ECO:0000313" key="4">
    <source>
        <dbReference type="EMBL" id="GGI83053.1"/>
    </source>
</evidence>
<dbReference type="Gene3D" id="1.25.40.10">
    <property type="entry name" value="Tetratricopeptide repeat domain"/>
    <property type="match status" value="2"/>
</dbReference>
<dbReference type="Gene3D" id="3.30.70.270">
    <property type="match status" value="1"/>
</dbReference>
<dbReference type="Pfam" id="PF00990">
    <property type="entry name" value="GGDEF"/>
    <property type="match status" value="1"/>
</dbReference>
<keyword evidence="1" id="KW-0472">Membrane</keyword>
<feature type="signal peptide" evidence="2">
    <location>
        <begin position="1"/>
        <end position="20"/>
    </location>
</feature>
<dbReference type="AlphaFoldDB" id="A0A917JRF9"/>
<dbReference type="InterPro" id="IPR000160">
    <property type="entry name" value="GGDEF_dom"/>
</dbReference>
<sequence>MVARTLLLTLLVWLPTALMANQADTAAMTSMDSIDTLVFQNSDAALKATLKLEQQLKTQPASNATRLRFSLTKCNALSATGQTQAAIELGQMGDAQSKLLNLEQIRPYFLNCIAGAHRRQGNYKVALTLLDSATLLAKSHQQPHALVNSLYQRGTLDASLENLASAIEDIRLALDIYSDLQPKPSGWSTPPLELIYAAMARLLYSTDDFTQALRYTQLSLAHSDPKGMLYHEFQIDLARIYFALNKKIEGDVVLQEAQHTIVQSDFPPEYVAMSFSKIAAIEFAQGNYPEAAALAQQAMEIRKKLNNPTQAMRLSQLLAQIKFAQGDSHQAVQLMADAIKQGELLQQHSDLAFFFQILADHYAQEEKYQLAHDYLTKHNQAIFEKNQQLNHLRLAQHQARLRQKSSPQSHTEKLSQANIQKVESRLSRIYFLIFVLGVLLLAILVWQFTNRSNLRFLNHSLPFDGSMSINQKLELMLSRTKHANEPLAIILLETSRLNTAELPQVIERLKEKIRAQDICVQYGAEQVLLVLPLTSMSGAHNIATQICATIQAWQESKYGYQSIPKVVRCGVSTLQATDTLATLIERARAAQRKQLRAAQSHTD</sequence>
<protein>
    <recommendedName>
        <fullName evidence="3">GGDEF domain-containing protein</fullName>
    </recommendedName>
</protein>
<dbReference type="SUPFAM" id="SSF48452">
    <property type="entry name" value="TPR-like"/>
    <property type="match status" value="2"/>
</dbReference>
<dbReference type="InterPro" id="IPR019734">
    <property type="entry name" value="TPR_rpt"/>
</dbReference>